<organism evidence="1 2">
    <name type="scientific">Clonorchis sinensis</name>
    <name type="common">Chinese liver fluke</name>
    <dbReference type="NCBI Taxonomy" id="79923"/>
    <lineage>
        <taxon>Eukaryota</taxon>
        <taxon>Metazoa</taxon>
        <taxon>Spiralia</taxon>
        <taxon>Lophotrochozoa</taxon>
        <taxon>Platyhelminthes</taxon>
        <taxon>Trematoda</taxon>
        <taxon>Digenea</taxon>
        <taxon>Opisthorchiida</taxon>
        <taxon>Opisthorchiata</taxon>
        <taxon>Opisthorchiidae</taxon>
        <taxon>Clonorchis</taxon>
    </lineage>
</organism>
<reference evidence="1" key="1">
    <citation type="journal article" date="2011" name="Genome Biol.">
        <title>The draft genome of the carcinogenic human liver fluke Clonorchis sinensis.</title>
        <authorList>
            <person name="Wang X."/>
            <person name="Chen W."/>
            <person name="Huang Y."/>
            <person name="Sun J."/>
            <person name="Men J."/>
            <person name="Liu H."/>
            <person name="Luo F."/>
            <person name="Guo L."/>
            <person name="Lv X."/>
            <person name="Deng C."/>
            <person name="Zhou C."/>
            <person name="Fan Y."/>
            <person name="Li X."/>
            <person name="Huang L."/>
            <person name="Hu Y."/>
            <person name="Liang C."/>
            <person name="Hu X."/>
            <person name="Xu J."/>
            <person name="Yu X."/>
        </authorList>
    </citation>
    <scope>NUCLEOTIDE SEQUENCE [LARGE SCALE GENOMIC DNA]</scope>
    <source>
        <strain evidence="1">Henan</strain>
    </source>
</reference>
<keyword evidence="2" id="KW-1185">Reference proteome</keyword>
<accession>G7YC37</accession>
<proteinExistence type="predicted"/>
<dbReference type="Proteomes" id="UP000008909">
    <property type="component" value="Unassembled WGS sequence"/>
</dbReference>
<reference key="2">
    <citation type="submission" date="2011-10" db="EMBL/GenBank/DDBJ databases">
        <title>The genome and transcriptome sequence of Clonorchis sinensis provide insights into the carcinogenic liver fluke.</title>
        <authorList>
            <person name="Wang X."/>
            <person name="Huang Y."/>
            <person name="Chen W."/>
            <person name="Liu H."/>
            <person name="Guo L."/>
            <person name="Chen Y."/>
            <person name="Luo F."/>
            <person name="Zhou W."/>
            <person name="Sun J."/>
            <person name="Mao Q."/>
            <person name="Liang P."/>
            <person name="Zhou C."/>
            <person name="Tian Y."/>
            <person name="Men J."/>
            <person name="Lv X."/>
            <person name="Huang L."/>
            <person name="Zhou J."/>
            <person name="Hu Y."/>
            <person name="Li R."/>
            <person name="Zhang F."/>
            <person name="Lei H."/>
            <person name="Li X."/>
            <person name="Hu X."/>
            <person name="Liang C."/>
            <person name="Xu J."/>
            <person name="Wu Z."/>
            <person name="Yu X."/>
        </authorList>
    </citation>
    <scope>NUCLEOTIDE SEQUENCE</scope>
    <source>
        <strain>Henan</strain>
    </source>
</reference>
<protein>
    <submittedName>
        <fullName evidence="1">Uncharacterized protein</fullName>
    </submittedName>
</protein>
<dbReference type="AlphaFoldDB" id="G7YC37"/>
<evidence type="ECO:0000313" key="1">
    <source>
        <dbReference type="EMBL" id="GAA50521.1"/>
    </source>
</evidence>
<evidence type="ECO:0000313" key="2">
    <source>
        <dbReference type="Proteomes" id="UP000008909"/>
    </source>
</evidence>
<gene>
    <name evidence="1" type="ORF">CLF_104679</name>
</gene>
<name>G7YC37_CLOSI</name>
<dbReference type="EMBL" id="DF143054">
    <property type="protein sequence ID" value="GAA50521.1"/>
    <property type="molecule type" value="Genomic_DNA"/>
</dbReference>
<sequence>MERISSLVTLLSQSSQLVRHKHMMKIYQELTTSDFLEPDIIRDVVSCVGGSLSGISYEELASIFDPLLRIIVRTPNRSNSNRSVQQVSRYIRDAYWVVVHNIRQTSHVAQSTKAVACSDVIIWVRLHMMVEQQQLIASHVIDLAAVEASMGDFDLQAHSAALLLRLVPHDCQKELAAKYIAPVPHKLSRDFSKVGGECFEKNDTSCELDDVQLGGKLGKGVKGAFMYLVRLIFKDKVFLALPTPWRRRLTDKRHQ</sequence>